<dbReference type="AlphaFoldDB" id="A0A8T0MPR6"/>
<name>A0A8T0MPR6_PANVG</name>
<comment type="caution">
    <text evidence="1">The sequence shown here is derived from an EMBL/GenBank/DDBJ whole genome shotgun (WGS) entry which is preliminary data.</text>
</comment>
<proteinExistence type="predicted"/>
<accession>A0A8T0MPR6</accession>
<protein>
    <submittedName>
        <fullName evidence="1">Uncharacterized protein</fullName>
    </submittedName>
</protein>
<keyword evidence="2" id="KW-1185">Reference proteome</keyword>
<gene>
    <name evidence="1" type="ORF">PVAP13_9NG418014</name>
</gene>
<evidence type="ECO:0000313" key="1">
    <source>
        <dbReference type="EMBL" id="KAG2539025.1"/>
    </source>
</evidence>
<reference evidence="1" key="1">
    <citation type="submission" date="2020-05" db="EMBL/GenBank/DDBJ databases">
        <title>WGS assembly of Panicum virgatum.</title>
        <authorList>
            <person name="Lovell J.T."/>
            <person name="Jenkins J."/>
            <person name="Shu S."/>
            <person name="Juenger T.E."/>
            <person name="Schmutz J."/>
        </authorList>
    </citation>
    <scope>NUCLEOTIDE SEQUENCE</scope>
    <source>
        <strain evidence="1">AP13</strain>
    </source>
</reference>
<organism evidence="1 2">
    <name type="scientific">Panicum virgatum</name>
    <name type="common">Blackwell switchgrass</name>
    <dbReference type="NCBI Taxonomy" id="38727"/>
    <lineage>
        <taxon>Eukaryota</taxon>
        <taxon>Viridiplantae</taxon>
        <taxon>Streptophyta</taxon>
        <taxon>Embryophyta</taxon>
        <taxon>Tracheophyta</taxon>
        <taxon>Spermatophyta</taxon>
        <taxon>Magnoliopsida</taxon>
        <taxon>Liliopsida</taxon>
        <taxon>Poales</taxon>
        <taxon>Poaceae</taxon>
        <taxon>PACMAD clade</taxon>
        <taxon>Panicoideae</taxon>
        <taxon>Panicodae</taxon>
        <taxon>Paniceae</taxon>
        <taxon>Panicinae</taxon>
        <taxon>Panicum</taxon>
        <taxon>Panicum sect. Hiantes</taxon>
    </lineage>
</organism>
<sequence>MATSRDASLRGSGGVGGTVCLREGSIKGSPNWSAWTEEGSFPNWASMRFEVFLWFPNDSSSNLIENFGGEFLLPPMFLVRVRTLWLNLEILKMKDWVQLLRNPLGSTHTPLGEDHTQLTRRCTQQYNLGFY</sequence>
<dbReference type="EMBL" id="CM029054">
    <property type="protein sequence ID" value="KAG2539025.1"/>
    <property type="molecule type" value="Genomic_DNA"/>
</dbReference>
<evidence type="ECO:0000313" key="2">
    <source>
        <dbReference type="Proteomes" id="UP000823388"/>
    </source>
</evidence>
<dbReference type="Proteomes" id="UP000823388">
    <property type="component" value="Chromosome 9N"/>
</dbReference>